<feature type="region of interest" description="Disordered" evidence="1">
    <location>
        <begin position="34"/>
        <end position="56"/>
    </location>
</feature>
<gene>
    <name evidence="2" type="ORF">K8U72_07685</name>
</gene>
<reference evidence="2" key="2">
    <citation type="submission" date="2021-09" db="EMBL/GenBank/DDBJ databases">
        <authorList>
            <person name="Gilroy R."/>
        </authorList>
    </citation>
    <scope>NUCLEOTIDE SEQUENCE</scope>
    <source>
        <strain evidence="2">CHK124-7917</strain>
    </source>
</reference>
<sequence length="123" mass="14326">MSRAGEPRRHADRAAQFMPFAALTGYYDLVRERERVTEPRREPSEEDAERISSELAGTRPRELVRVTYYADGAYVTREGMVARMDLAARELTVVRTRIPFDDVWRVERLLSQTSPHSERPEQM</sequence>
<dbReference type="RefSeq" id="WP_274959364.1">
    <property type="nucleotide sequence ID" value="NZ_DYWQ01000115.1"/>
</dbReference>
<protein>
    <recommendedName>
        <fullName evidence="4">YolD-like protein</fullName>
    </recommendedName>
</protein>
<proteinExistence type="predicted"/>
<reference evidence="2" key="1">
    <citation type="journal article" date="2021" name="PeerJ">
        <title>Extensive microbial diversity within the chicken gut microbiome revealed by metagenomics and culture.</title>
        <authorList>
            <person name="Gilroy R."/>
            <person name="Ravi A."/>
            <person name="Getino M."/>
            <person name="Pursley I."/>
            <person name="Horton D.L."/>
            <person name="Alikhan N.F."/>
            <person name="Baker D."/>
            <person name="Gharbi K."/>
            <person name="Hall N."/>
            <person name="Watson M."/>
            <person name="Adriaenssens E.M."/>
            <person name="Foster-Nyarko E."/>
            <person name="Jarju S."/>
            <person name="Secka A."/>
            <person name="Antonio M."/>
            <person name="Oren A."/>
            <person name="Chaudhuri R.R."/>
            <person name="La Ragione R."/>
            <person name="Hildebrand F."/>
            <person name="Pallen M.J."/>
        </authorList>
    </citation>
    <scope>NUCLEOTIDE SEQUENCE</scope>
    <source>
        <strain evidence="2">CHK124-7917</strain>
    </source>
</reference>
<evidence type="ECO:0008006" key="4">
    <source>
        <dbReference type="Google" id="ProtNLM"/>
    </source>
</evidence>
<organism evidence="2 3">
    <name type="scientific">Thermophilibacter provencensis</name>
    <dbReference type="NCBI Taxonomy" id="1852386"/>
    <lineage>
        <taxon>Bacteria</taxon>
        <taxon>Bacillati</taxon>
        <taxon>Actinomycetota</taxon>
        <taxon>Coriobacteriia</taxon>
        <taxon>Coriobacteriales</taxon>
        <taxon>Atopobiaceae</taxon>
        <taxon>Thermophilibacter</taxon>
    </lineage>
</organism>
<dbReference type="Proteomes" id="UP000697330">
    <property type="component" value="Unassembled WGS sequence"/>
</dbReference>
<accession>A0A921KLR9</accession>
<feature type="compositionally biased region" description="Basic and acidic residues" evidence="1">
    <location>
        <begin position="34"/>
        <end position="43"/>
    </location>
</feature>
<dbReference type="EMBL" id="DYWQ01000115">
    <property type="protein sequence ID" value="HJF45639.1"/>
    <property type="molecule type" value="Genomic_DNA"/>
</dbReference>
<evidence type="ECO:0000313" key="2">
    <source>
        <dbReference type="EMBL" id="HJF45639.1"/>
    </source>
</evidence>
<name>A0A921KLR9_9ACTN</name>
<evidence type="ECO:0000256" key="1">
    <source>
        <dbReference type="SAM" id="MobiDB-lite"/>
    </source>
</evidence>
<comment type="caution">
    <text evidence="2">The sequence shown here is derived from an EMBL/GenBank/DDBJ whole genome shotgun (WGS) entry which is preliminary data.</text>
</comment>
<dbReference type="AlphaFoldDB" id="A0A921KLR9"/>
<evidence type="ECO:0000313" key="3">
    <source>
        <dbReference type="Proteomes" id="UP000697330"/>
    </source>
</evidence>